<gene>
    <name evidence="2" type="ORF">Fadolivirus_1_1143</name>
</gene>
<organism evidence="2 3">
    <name type="scientific">Fadolivirus FV1/VV64</name>
    <dbReference type="NCBI Taxonomy" id="3070911"/>
    <lineage>
        <taxon>Viruses</taxon>
        <taxon>Varidnaviria</taxon>
        <taxon>Bamfordvirae</taxon>
        <taxon>Nucleocytoviricota</taxon>
        <taxon>Megaviricetes</taxon>
        <taxon>Imitervirales</taxon>
        <taxon>Mimiviridae</taxon>
        <taxon>Klosneuvirinae</taxon>
        <taxon>Fadolivirus</taxon>
        <taxon>Fadolivirus algeromassiliense</taxon>
    </lineage>
</organism>
<keyword evidence="1" id="KW-1133">Transmembrane helix</keyword>
<evidence type="ECO:0000256" key="1">
    <source>
        <dbReference type="SAM" id="Phobius"/>
    </source>
</evidence>
<evidence type="ECO:0000313" key="3">
    <source>
        <dbReference type="Proteomes" id="UP001162001"/>
    </source>
</evidence>
<feature type="transmembrane region" description="Helical" evidence="1">
    <location>
        <begin position="40"/>
        <end position="62"/>
    </location>
</feature>
<name>A0A7D3R1V5_9VIRU</name>
<feature type="transmembrane region" description="Helical" evidence="1">
    <location>
        <begin position="6"/>
        <end position="28"/>
    </location>
</feature>
<keyword evidence="3" id="KW-1185">Reference proteome</keyword>
<feature type="transmembrane region" description="Helical" evidence="1">
    <location>
        <begin position="77"/>
        <end position="96"/>
    </location>
</feature>
<sequence>MATAAFTVFFDIFDGLLPAVFVFGDVFLQVIGEATKYSQLGITACKLLFTLIIIIYLSYLYFVKDERKRKTSNMTDLIISTIIALVLLSTMIMIMYKIKKDKDEGKTKESV</sequence>
<keyword evidence="1" id="KW-0472">Membrane</keyword>
<reference evidence="2 3" key="1">
    <citation type="submission" date="2020-04" db="EMBL/GenBank/DDBJ databases">
        <title>Advantages and limits of metagenomic assembly and binning of a giant virus.</title>
        <authorList>
            <person name="Schulz F."/>
            <person name="Andreani J."/>
            <person name="Francis R."/>
            <person name="Boudjemaa H."/>
            <person name="Bou Khalil J.Y."/>
            <person name="Lee J."/>
            <person name="La Scola B."/>
            <person name="Woyke T."/>
        </authorList>
    </citation>
    <scope>NUCLEOTIDE SEQUENCE [LARGE SCALE GENOMIC DNA]</scope>
    <source>
        <strain evidence="2 3">FV1/VV64</strain>
    </source>
</reference>
<dbReference type="EMBL" id="MT418680">
    <property type="protein sequence ID" value="QKF94601.1"/>
    <property type="molecule type" value="Genomic_DNA"/>
</dbReference>
<protein>
    <submittedName>
        <fullName evidence="2">Uncharacterized protein</fullName>
    </submittedName>
</protein>
<keyword evidence="1" id="KW-0812">Transmembrane</keyword>
<evidence type="ECO:0000313" key="2">
    <source>
        <dbReference type="EMBL" id="QKF94601.1"/>
    </source>
</evidence>
<proteinExistence type="predicted"/>
<accession>A0A7D3R1V5</accession>
<dbReference type="Proteomes" id="UP001162001">
    <property type="component" value="Segment"/>
</dbReference>